<name>X1TZT9_9ZZZZ</name>
<reference evidence="1" key="1">
    <citation type="journal article" date="2014" name="Front. Microbiol.">
        <title>High frequency of phylogenetically diverse reductive dehalogenase-homologous genes in deep subseafloor sedimentary metagenomes.</title>
        <authorList>
            <person name="Kawai M."/>
            <person name="Futagami T."/>
            <person name="Toyoda A."/>
            <person name="Takaki Y."/>
            <person name="Nishi S."/>
            <person name="Hori S."/>
            <person name="Arai W."/>
            <person name="Tsubouchi T."/>
            <person name="Morono Y."/>
            <person name="Uchiyama I."/>
            <person name="Ito T."/>
            <person name="Fujiyama A."/>
            <person name="Inagaki F."/>
            <person name="Takami H."/>
        </authorList>
    </citation>
    <scope>NUCLEOTIDE SEQUENCE</scope>
    <source>
        <strain evidence="1">Expedition CK06-06</strain>
    </source>
</reference>
<protein>
    <submittedName>
        <fullName evidence="1">Uncharacterized protein</fullName>
    </submittedName>
</protein>
<accession>X1TZT9</accession>
<proteinExistence type="predicted"/>
<feature type="non-terminal residue" evidence="1">
    <location>
        <position position="41"/>
    </location>
</feature>
<dbReference type="AlphaFoldDB" id="X1TZT9"/>
<dbReference type="EMBL" id="BARW01034854">
    <property type="protein sequence ID" value="GAJ10828.1"/>
    <property type="molecule type" value="Genomic_DNA"/>
</dbReference>
<organism evidence="1">
    <name type="scientific">marine sediment metagenome</name>
    <dbReference type="NCBI Taxonomy" id="412755"/>
    <lineage>
        <taxon>unclassified sequences</taxon>
        <taxon>metagenomes</taxon>
        <taxon>ecological metagenomes</taxon>
    </lineage>
</organism>
<sequence>MVRAGNGVVLITTKTAKDKEGIKISVTSNTVFDIPAKFLNV</sequence>
<evidence type="ECO:0000313" key="1">
    <source>
        <dbReference type="EMBL" id="GAJ10828.1"/>
    </source>
</evidence>
<gene>
    <name evidence="1" type="ORF">S12H4_54506</name>
</gene>
<comment type="caution">
    <text evidence="1">The sequence shown here is derived from an EMBL/GenBank/DDBJ whole genome shotgun (WGS) entry which is preliminary data.</text>
</comment>